<comment type="similarity">
    <text evidence="1">Belongs to the sulfotransferase 1 family.</text>
</comment>
<dbReference type="EMBL" id="JNBS01000617">
    <property type="protein sequence ID" value="OQS04426.1"/>
    <property type="molecule type" value="Genomic_DNA"/>
</dbReference>
<organism evidence="4 5">
    <name type="scientific">Thraustotheca clavata</name>
    <dbReference type="NCBI Taxonomy" id="74557"/>
    <lineage>
        <taxon>Eukaryota</taxon>
        <taxon>Sar</taxon>
        <taxon>Stramenopiles</taxon>
        <taxon>Oomycota</taxon>
        <taxon>Saprolegniomycetes</taxon>
        <taxon>Saprolegniales</taxon>
        <taxon>Achlyaceae</taxon>
        <taxon>Thraustotheca</taxon>
    </lineage>
</organism>
<evidence type="ECO:0000256" key="1">
    <source>
        <dbReference type="ARBA" id="ARBA00005771"/>
    </source>
</evidence>
<dbReference type="AlphaFoldDB" id="A0A1W0A2B8"/>
<keyword evidence="5" id="KW-1185">Reference proteome</keyword>
<accession>A0A1W0A2B8</accession>
<evidence type="ECO:0000256" key="2">
    <source>
        <dbReference type="ARBA" id="ARBA00022679"/>
    </source>
</evidence>
<reference evidence="4 5" key="1">
    <citation type="journal article" date="2014" name="Genome Biol. Evol.">
        <title>The secreted proteins of Achlya hypogyna and Thraustotheca clavata identify the ancestral oomycete secretome and reveal gene acquisitions by horizontal gene transfer.</title>
        <authorList>
            <person name="Misner I."/>
            <person name="Blouin N."/>
            <person name="Leonard G."/>
            <person name="Richards T.A."/>
            <person name="Lane C.E."/>
        </authorList>
    </citation>
    <scope>NUCLEOTIDE SEQUENCE [LARGE SCALE GENOMIC DNA]</scope>
    <source>
        <strain evidence="4 5">ATCC 34112</strain>
    </source>
</reference>
<proteinExistence type="inferred from homology"/>
<evidence type="ECO:0000313" key="5">
    <source>
        <dbReference type="Proteomes" id="UP000243217"/>
    </source>
</evidence>
<dbReference type="InterPro" id="IPR000863">
    <property type="entry name" value="Sulfotransferase_dom"/>
</dbReference>
<dbReference type="Proteomes" id="UP000243217">
    <property type="component" value="Unassembled WGS sequence"/>
</dbReference>
<evidence type="ECO:0000313" key="4">
    <source>
        <dbReference type="EMBL" id="OQS04426.1"/>
    </source>
</evidence>
<dbReference type="Pfam" id="PF00685">
    <property type="entry name" value="Sulfotransfer_1"/>
    <property type="match status" value="1"/>
</dbReference>
<sequence>MSIPVQGRIPPVKYWRGVNVGGLFNEASYLAFYDLEFKSDDIIALTFAKCGTTYLQKLLYLITRLDGDGNEPEDKVSAIAQGQLYPEWLHTVKNRRPFPDVTLDEVLYQPSPRIFCTHMTPEFLPPQAPTGKMVCMIRNPKDAFVSFHSMIDKIYKKNQGPDRFLPWLTKEDGELGCYEGYMPGGDITFYCDYFAYLRKMQEYADAHPNQFLALYYEEVLEDVEGNIKKLADFLGYELTDAKLEAIKQKSSFQSMQAETANTNRAMFFRKGGHGDWKNHVDVDTPQGPSPSAEQWARFDEELEKLQDLPLAQPIFKWMN</sequence>
<dbReference type="STRING" id="74557.A0A1W0A2B8"/>
<dbReference type="PANTHER" id="PTHR11783">
    <property type="entry name" value="SULFOTRANSFERASE SULT"/>
    <property type="match status" value="1"/>
</dbReference>
<dbReference type="OrthoDB" id="205623at2759"/>
<dbReference type="Gene3D" id="3.40.50.300">
    <property type="entry name" value="P-loop containing nucleotide triphosphate hydrolases"/>
    <property type="match status" value="1"/>
</dbReference>
<dbReference type="SUPFAM" id="SSF52540">
    <property type="entry name" value="P-loop containing nucleoside triphosphate hydrolases"/>
    <property type="match status" value="1"/>
</dbReference>
<name>A0A1W0A2B8_9STRA</name>
<dbReference type="GO" id="GO:0008146">
    <property type="term" value="F:sulfotransferase activity"/>
    <property type="evidence" value="ECO:0007669"/>
    <property type="project" value="InterPro"/>
</dbReference>
<gene>
    <name evidence="4" type="ORF">THRCLA_20885</name>
</gene>
<evidence type="ECO:0000259" key="3">
    <source>
        <dbReference type="Pfam" id="PF00685"/>
    </source>
</evidence>
<protein>
    <submittedName>
        <fullName evidence="4">Amine sulfotransferase-like isoform X1</fullName>
    </submittedName>
</protein>
<keyword evidence="2 4" id="KW-0808">Transferase</keyword>
<feature type="domain" description="Sulfotransferase" evidence="3">
    <location>
        <begin position="40"/>
        <end position="283"/>
    </location>
</feature>
<comment type="caution">
    <text evidence="4">The sequence shown here is derived from an EMBL/GenBank/DDBJ whole genome shotgun (WGS) entry which is preliminary data.</text>
</comment>
<dbReference type="InterPro" id="IPR027417">
    <property type="entry name" value="P-loop_NTPase"/>
</dbReference>